<dbReference type="AlphaFoldDB" id="A0A1F6CAY6"/>
<evidence type="ECO:0000313" key="2">
    <source>
        <dbReference type="Proteomes" id="UP000178606"/>
    </source>
</evidence>
<protein>
    <submittedName>
        <fullName evidence="1">Uncharacterized protein</fullName>
    </submittedName>
</protein>
<evidence type="ECO:0000313" key="1">
    <source>
        <dbReference type="EMBL" id="OGG46210.1"/>
    </source>
</evidence>
<name>A0A1F6CAY6_HANXR</name>
<dbReference type="Proteomes" id="UP000178606">
    <property type="component" value="Unassembled WGS sequence"/>
</dbReference>
<proteinExistence type="predicted"/>
<organism evidence="1 2">
    <name type="scientific">Handelsmanbacteria sp. (strain RIFCSPLOWO2_12_FULL_64_10)</name>
    <dbReference type="NCBI Taxonomy" id="1817868"/>
    <lineage>
        <taxon>Bacteria</taxon>
        <taxon>Candidatus Handelsmaniibacteriota</taxon>
    </lineage>
</organism>
<sequence length="157" mass="17164">MSSLTPQPFLDWYGIWAGQTGIDERGQAWVQDMPVGVRLAVQPARKSEVFIVPERPWEQGTVSPTCVLCEEGVLRLWYFSQGAEDWVRAELVEPPTSPASPVRAMPGYGLGEADVLAGDEVSGVVTWRGRSDLSALKGKAVSVRLHLARARVFSVAL</sequence>
<comment type="caution">
    <text evidence="1">The sequence shown here is derived from an EMBL/GenBank/DDBJ whole genome shotgun (WGS) entry which is preliminary data.</text>
</comment>
<accession>A0A1F6CAY6</accession>
<dbReference type="EMBL" id="MFKF01000334">
    <property type="protein sequence ID" value="OGG46210.1"/>
    <property type="molecule type" value="Genomic_DNA"/>
</dbReference>
<reference evidence="1 2" key="1">
    <citation type="journal article" date="2016" name="Nat. Commun.">
        <title>Thousands of microbial genomes shed light on interconnected biogeochemical processes in an aquifer system.</title>
        <authorList>
            <person name="Anantharaman K."/>
            <person name="Brown C.T."/>
            <person name="Hug L.A."/>
            <person name="Sharon I."/>
            <person name="Castelle C.J."/>
            <person name="Probst A.J."/>
            <person name="Thomas B.C."/>
            <person name="Singh A."/>
            <person name="Wilkins M.J."/>
            <person name="Karaoz U."/>
            <person name="Brodie E.L."/>
            <person name="Williams K.H."/>
            <person name="Hubbard S.S."/>
            <person name="Banfield J.F."/>
        </authorList>
    </citation>
    <scope>NUCLEOTIDE SEQUENCE [LARGE SCALE GENOMIC DNA]</scope>
    <source>
        <strain evidence="2">RIFCSPLOWO2_12_FULL_64_10</strain>
    </source>
</reference>
<gene>
    <name evidence="1" type="ORF">A3F84_15135</name>
</gene>